<proteinExistence type="predicted"/>
<dbReference type="PANTHER" id="PTHR36115:SF10">
    <property type="entry name" value="RDD DOMAIN-CONTAINING PROTEIN"/>
    <property type="match status" value="1"/>
</dbReference>
<reference evidence="8" key="1">
    <citation type="submission" date="2021-11" db="EMBL/GenBank/DDBJ databases">
        <title>The complete genome of Massilia sp sp. G4R7.</title>
        <authorList>
            <person name="Liu L."/>
            <person name="Yue J."/>
            <person name="Yuan J."/>
            <person name="Yang F."/>
            <person name="Li L."/>
        </authorList>
    </citation>
    <scope>NUCLEOTIDE SEQUENCE</scope>
    <source>
        <strain evidence="8">G4R7</strain>
    </source>
</reference>
<dbReference type="Pfam" id="PF06271">
    <property type="entry name" value="RDD"/>
    <property type="match status" value="1"/>
</dbReference>
<organism evidence="8 9">
    <name type="scientific">Massilia phyllostachyos</name>
    <dbReference type="NCBI Taxonomy" id="2898585"/>
    <lineage>
        <taxon>Bacteria</taxon>
        <taxon>Pseudomonadati</taxon>
        <taxon>Pseudomonadota</taxon>
        <taxon>Betaproteobacteria</taxon>
        <taxon>Burkholderiales</taxon>
        <taxon>Oxalobacteraceae</taxon>
        <taxon>Telluria group</taxon>
        <taxon>Massilia</taxon>
    </lineage>
</organism>
<keyword evidence="3 6" id="KW-0812">Transmembrane</keyword>
<comment type="caution">
    <text evidence="8">The sequence shown here is derived from an EMBL/GenBank/DDBJ whole genome shotgun (WGS) entry which is preliminary data.</text>
</comment>
<evidence type="ECO:0000256" key="1">
    <source>
        <dbReference type="ARBA" id="ARBA00004651"/>
    </source>
</evidence>
<dbReference type="RefSeq" id="WP_231060032.1">
    <property type="nucleotide sequence ID" value="NZ_JAJNOC010000008.1"/>
</dbReference>
<feature type="transmembrane region" description="Helical" evidence="6">
    <location>
        <begin position="68"/>
        <end position="91"/>
    </location>
</feature>
<dbReference type="InterPro" id="IPR010432">
    <property type="entry name" value="RDD"/>
</dbReference>
<evidence type="ECO:0000256" key="4">
    <source>
        <dbReference type="ARBA" id="ARBA00022989"/>
    </source>
</evidence>
<gene>
    <name evidence="8" type="ORF">LQ564_20885</name>
</gene>
<dbReference type="Proteomes" id="UP001179361">
    <property type="component" value="Unassembled WGS sequence"/>
</dbReference>
<feature type="domain" description="RDD" evidence="7">
    <location>
        <begin position="23"/>
        <end position="170"/>
    </location>
</feature>
<evidence type="ECO:0000259" key="7">
    <source>
        <dbReference type="Pfam" id="PF06271"/>
    </source>
</evidence>
<keyword evidence="4 6" id="KW-1133">Transmembrane helix</keyword>
<name>A0ABS8QAH4_9BURK</name>
<dbReference type="InterPro" id="IPR051791">
    <property type="entry name" value="Pra-immunoreactive"/>
</dbReference>
<feature type="transmembrane region" description="Helical" evidence="6">
    <location>
        <begin position="33"/>
        <end position="53"/>
    </location>
</feature>
<keyword evidence="9" id="KW-1185">Reference proteome</keyword>
<dbReference type="EMBL" id="JAJNOC010000008">
    <property type="protein sequence ID" value="MCD2518758.1"/>
    <property type="molecule type" value="Genomic_DNA"/>
</dbReference>
<evidence type="ECO:0000256" key="6">
    <source>
        <dbReference type="SAM" id="Phobius"/>
    </source>
</evidence>
<dbReference type="PANTHER" id="PTHR36115">
    <property type="entry name" value="PROLINE-RICH ANTIGEN HOMOLOG-RELATED"/>
    <property type="match status" value="1"/>
</dbReference>
<keyword evidence="5 6" id="KW-0472">Membrane</keyword>
<comment type="subcellular location">
    <subcellularLocation>
        <location evidence="1">Cell membrane</location>
        <topology evidence="1">Multi-pass membrane protein</topology>
    </subcellularLocation>
</comment>
<feature type="transmembrane region" description="Helical" evidence="6">
    <location>
        <begin position="112"/>
        <end position="133"/>
    </location>
</feature>
<evidence type="ECO:0000256" key="5">
    <source>
        <dbReference type="ARBA" id="ARBA00023136"/>
    </source>
</evidence>
<sequence length="180" mass="20100">MQAAQATPAPATPATKPVKVETPTIRRRLMAMVYEAFCLFAVCAFAIGLYMLLTLNSQHPAAKFGMNVWLVATAGAYFMWCWIDSGHTLAMKTWRMKVVKVGHARVPFKTALLRYVLAWGWFAPALLVCWAFGLHRPGQIAIALAVGIVPWAMTALFDKDRQFLHDRLAGTRLIALPKRK</sequence>
<feature type="transmembrane region" description="Helical" evidence="6">
    <location>
        <begin position="139"/>
        <end position="157"/>
    </location>
</feature>
<evidence type="ECO:0000313" key="8">
    <source>
        <dbReference type="EMBL" id="MCD2518758.1"/>
    </source>
</evidence>
<accession>A0ABS8QAH4</accession>
<evidence type="ECO:0000313" key="9">
    <source>
        <dbReference type="Proteomes" id="UP001179361"/>
    </source>
</evidence>
<protein>
    <submittedName>
        <fullName evidence="8">RDD family protein</fullName>
    </submittedName>
</protein>
<keyword evidence="2" id="KW-1003">Cell membrane</keyword>
<evidence type="ECO:0000256" key="3">
    <source>
        <dbReference type="ARBA" id="ARBA00022692"/>
    </source>
</evidence>
<evidence type="ECO:0000256" key="2">
    <source>
        <dbReference type="ARBA" id="ARBA00022475"/>
    </source>
</evidence>